<feature type="region of interest" description="Disordered" evidence="6">
    <location>
        <begin position="145"/>
        <end position="171"/>
    </location>
</feature>
<dbReference type="PANTHER" id="PTHR47424:SF3">
    <property type="entry name" value="REGULATORY PROTEIN GAL4"/>
    <property type="match status" value="1"/>
</dbReference>
<keyword evidence="4" id="KW-0804">Transcription</keyword>
<dbReference type="CDD" id="cd00067">
    <property type="entry name" value="GAL4"/>
    <property type="match status" value="1"/>
</dbReference>
<dbReference type="GO" id="GO:0000978">
    <property type="term" value="F:RNA polymerase II cis-regulatory region sequence-specific DNA binding"/>
    <property type="evidence" value="ECO:0007669"/>
    <property type="project" value="TreeGrafter"/>
</dbReference>
<dbReference type="GO" id="GO:0000981">
    <property type="term" value="F:DNA-binding transcription factor activity, RNA polymerase II-specific"/>
    <property type="evidence" value="ECO:0007669"/>
    <property type="project" value="InterPro"/>
</dbReference>
<dbReference type="SMART" id="SM00906">
    <property type="entry name" value="Fungal_trans"/>
    <property type="match status" value="1"/>
</dbReference>
<feature type="domain" description="Zn(2)-C6 fungal-type" evidence="7">
    <location>
        <begin position="28"/>
        <end position="59"/>
    </location>
</feature>
<keyword evidence="5" id="KW-0539">Nucleus</keyword>
<keyword evidence="3" id="KW-0238">DNA-binding</keyword>
<dbReference type="Proteomes" id="UP001244011">
    <property type="component" value="Unassembled WGS sequence"/>
</dbReference>
<protein>
    <submittedName>
        <fullName evidence="8">Fungal-specific transcription factor domain-containing protein</fullName>
    </submittedName>
</protein>
<keyword evidence="2" id="KW-0805">Transcription regulation</keyword>
<dbReference type="Pfam" id="PF04082">
    <property type="entry name" value="Fungal_trans"/>
    <property type="match status" value="1"/>
</dbReference>
<dbReference type="EMBL" id="MU839024">
    <property type="protein sequence ID" value="KAK1763893.1"/>
    <property type="molecule type" value="Genomic_DNA"/>
</dbReference>
<dbReference type="SMART" id="SM00066">
    <property type="entry name" value="GAL4"/>
    <property type="match status" value="1"/>
</dbReference>
<evidence type="ECO:0000256" key="1">
    <source>
        <dbReference type="ARBA" id="ARBA00022723"/>
    </source>
</evidence>
<dbReference type="Gene3D" id="4.10.240.10">
    <property type="entry name" value="Zn(2)-C6 fungal-type DNA-binding domain"/>
    <property type="match status" value="1"/>
</dbReference>
<gene>
    <name evidence="8" type="ORF">QBC33DRAFT_458567</name>
</gene>
<feature type="compositionally biased region" description="Polar residues" evidence="6">
    <location>
        <begin position="89"/>
        <end position="105"/>
    </location>
</feature>
<feature type="region of interest" description="Disordered" evidence="6">
    <location>
        <begin position="85"/>
        <end position="125"/>
    </location>
</feature>
<keyword evidence="1" id="KW-0479">Metal-binding</keyword>
<dbReference type="SUPFAM" id="SSF57701">
    <property type="entry name" value="Zn2/Cys6 DNA-binding domain"/>
    <property type="match status" value="1"/>
</dbReference>
<feature type="compositionally biased region" description="Low complexity" evidence="6">
    <location>
        <begin position="1"/>
        <end position="15"/>
    </location>
</feature>
<evidence type="ECO:0000259" key="7">
    <source>
        <dbReference type="PROSITE" id="PS50048"/>
    </source>
</evidence>
<comment type="caution">
    <text evidence="8">The sequence shown here is derived from an EMBL/GenBank/DDBJ whole genome shotgun (WGS) entry which is preliminary data.</text>
</comment>
<evidence type="ECO:0000256" key="3">
    <source>
        <dbReference type="ARBA" id="ARBA00023125"/>
    </source>
</evidence>
<evidence type="ECO:0000256" key="2">
    <source>
        <dbReference type="ARBA" id="ARBA00023015"/>
    </source>
</evidence>
<dbReference type="PROSITE" id="PS50048">
    <property type="entry name" value="ZN2_CY6_FUNGAL_2"/>
    <property type="match status" value="1"/>
</dbReference>
<feature type="compositionally biased region" description="Polar residues" evidence="6">
    <location>
        <begin position="152"/>
        <end position="165"/>
    </location>
</feature>
<dbReference type="GO" id="GO:0000435">
    <property type="term" value="P:positive regulation of transcription from RNA polymerase II promoter by galactose"/>
    <property type="evidence" value="ECO:0007669"/>
    <property type="project" value="TreeGrafter"/>
</dbReference>
<dbReference type="GeneID" id="85308079"/>
<dbReference type="GO" id="GO:0005634">
    <property type="term" value="C:nucleus"/>
    <property type="evidence" value="ECO:0007669"/>
    <property type="project" value="TreeGrafter"/>
</dbReference>
<sequence length="799" mass="88243">MPSRPPNSAAASPEPDATTRKRQRTALACDECRERKRKCDGKKPICGSCARRSSQRCVWNDDRPNRAWSNSYVQGLQSRIRELEEAQAPANNSTIHVDAASASSRGTDREYSRSAASPTHMAESHRLDLVSPPPLLPQPTAIPEVAAEDNRNNSLDTLGSDSGETSVDGMGVFGSINAISGARRRRQSDYFGPSSTMSLLGKARNVLGRRCGGHGPLGSETCPVCQDQAVSVESSISQASPVRVPEPQSGNVMFGWSVPPRAEADSLVESYWAFFHSLYPFLHRPSFIHRYLAIWNPQTADTHAHTQDADSLPQPLAAVNYYDGLGDHSFHRLLNVVFALGALFNPDIDERDRDGISGLFFTRAKKLLDLDLLAQGSIPLVQTLLLMGQYLQSTDMSSSCWNIVGMAIRVAQCIGLHHEPSGSEQGSDPRRKYGQVDTEMRRRTWAGCVLLDRVLSLTYGRPLMIHPTTTQKRLILPSATEDQYLTGLPDPPGFQPEGVPSTMDCFVQAIKLQDILGQVLVSFYYAEPDHRDRDTAVLDFGLNYMTSSVMGTADGMKNCDFQMLLDVDGLLTAWHEKLPPHLKVQTYRNGGVLPSGPVDPARALLFHRQAVVLEVRYLHVRLTMLRPVLSVLCDITRRSSGSGAATDQGSIESNMRQGMLLKAAKLCLSVAQQLVDLITENAPSGLSPAPWYNVFYIHSSAMVFLLGYLCSPKQTNIMDEASLVAAFDRCLAFLSGYESQSRSAKKCSKILELVKQEVFTDRGGKPIHSHKIIYYHRPSLYSIYLTHPSIIIHRVHCHV</sequence>
<dbReference type="CDD" id="cd12148">
    <property type="entry name" value="fungal_TF_MHR"/>
    <property type="match status" value="1"/>
</dbReference>
<dbReference type="PROSITE" id="PS00463">
    <property type="entry name" value="ZN2_CY6_FUNGAL_1"/>
    <property type="match status" value="1"/>
</dbReference>
<accession>A0AAJ0BV12</accession>
<dbReference type="InterPro" id="IPR051127">
    <property type="entry name" value="Fungal_SecMet_Regulators"/>
</dbReference>
<name>A0AAJ0BV12_9PEZI</name>
<organism evidence="8 9">
    <name type="scientific">Phialemonium atrogriseum</name>
    <dbReference type="NCBI Taxonomy" id="1093897"/>
    <lineage>
        <taxon>Eukaryota</taxon>
        <taxon>Fungi</taxon>
        <taxon>Dikarya</taxon>
        <taxon>Ascomycota</taxon>
        <taxon>Pezizomycotina</taxon>
        <taxon>Sordariomycetes</taxon>
        <taxon>Sordariomycetidae</taxon>
        <taxon>Cephalothecales</taxon>
        <taxon>Cephalothecaceae</taxon>
        <taxon>Phialemonium</taxon>
    </lineage>
</organism>
<dbReference type="Pfam" id="PF00172">
    <property type="entry name" value="Zn_clus"/>
    <property type="match status" value="1"/>
</dbReference>
<proteinExistence type="predicted"/>
<evidence type="ECO:0000256" key="6">
    <source>
        <dbReference type="SAM" id="MobiDB-lite"/>
    </source>
</evidence>
<dbReference type="AlphaFoldDB" id="A0AAJ0BV12"/>
<dbReference type="PANTHER" id="PTHR47424">
    <property type="entry name" value="REGULATORY PROTEIN GAL4"/>
    <property type="match status" value="1"/>
</dbReference>
<feature type="region of interest" description="Disordered" evidence="6">
    <location>
        <begin position="1"/>
        <end position="26"/>
    </location>
</feature>
<evidence type="ECO:0000256" key="4">
    <source>
        <dbReference type="ARBA" id="ARBA00023163"/>
    </source>
</evidence>
<evidence type="ECO:0000256" key="5">
    <source>
        <dbReference type="ARBA" id="ARBA00023242"/>
    </source>
</evidence>
<reference evidence="8" key="1">
    <citation type="submission" date="2023-06" db="EMBL/GenBank/DDBJ databases">
        <title>Genome-scale phylogeny and comparative genomics of the fungal order Sordariales.</title>
        <authorList>
            <consortium name="Lawrence Berkeley National Laboratory"/>
            <person name="Hensen N."/>
            <person name="Bonometti L."/>
            <person name="Westerberg I."/>
            <person name="Brannstrom I.O."/>
            <person name="Guillou S."/>
            <person name="Cros-Aarteil S."/>
            <person name="Calhoun S."/>
            <person name="Haridas S."/>
            <person name="Kuo A."/>
            <person name="Mondo S."/>
            <person name="Pangilinan J."/>
            <person name="Riley R."/>
            <person name="Labutti K."/>
            <person name="Andreopoulos B."/>
            <person name="Lipzen A."/>
            <person name="Chen C."/>
            <person name="Yanf M."/>
            <person name="Daum C."/>
            <person name="Ng V."/>
            <person name="Clum A."/>
            <person name="Steindorff A."/>
            <person name="Ohm R."/>
            <person name="Martin F."/>
            <person name="Silar P."/>
            <person name="Natvig D."/>
            <person name="Lalanne C."/>
            <person name="Gautier V."/>
            <person name="Ament-Velasquez S.L."/>
            <person name="Kruys A."/>
            <person name="Hutchinson M.I."/>
            <person name="Powell A.J."/>
            <person name="Barry K."/>
            <person name="Miller A.N."/>
            <person name="Grigoriev I.V."/>
            <person name="Debuchy R."/>
            <person name="Gladieux P."/>
            <person name="Thoren M.H."/>
            <person name="Johannesson H."/>
        </authorList>
    </citation>
    <scope>NUCLEOTIDE SEQUENCE</scope>
    <source>
        <strain evidence="8">8032-3</strain>
    </source>
</reference>
<dbReference type="InterPro" id="IPR007219">
    <property type="entry name" value="XnlR_reg_dom"/>
</dbReference>
<evidence type="ECO:0000313" key="9">
    <source>
        <dbReference type="Proteomes" id="UP001244011"/>
    </source>
</evidence>
<dbReference type="InterPro" id="IPR036864">
    <property type="entry name" value="Zn2-C6_fun-type_DNA-bd_sf"/>
</dbReference>
<dbReference type="RefSeq" id="XP_060280106.1">
    <property type="nucleotide sequence ID" value="XM_060424892.1"/>
</dbReference>
<keyword evidence="9" id="KW-1185">Reference proteome</keyword>
<dbReference type="InterPro" id="IPR001138">
    <property type="entry name" value="Zn2Cys6_DnaBD"/>
</dbReference>
<evidence type="ECO:0000313" key="8">
    <source>
        <dbReference type="EMBL" id="KAK1763893.1"/>
    </source>
</evidence>
<dbReference type="GO" id="GO:0008270">
    <property type="term" value="F:zinc ion binding"/>
    <property type="evidence" value="ECO:0007669"/>
    <property type="project" value="InterPro"/>
</dbReference>
<dbReference type="GO" id="GO:0006351">
    <property type="term" value="P:DNA-templated transcription"/>
    <property type="evidence" value="ECO:0007669"/>
    <property type="project" value="InterPro"/>
</dbReference>